<evidence type="ECO:0000313" key="2">
    <source>
        <dbReference type="EMBL" id="UOF90266.1"/>
    </source>
</evidence>
<gene>
    <name evidence="2" type="ORF">LSG31_20790</name>
</gene>
<dbReference type="PANTHER" id="PTHR43825">
    <property type="entry name" value="PYRUVATE DEHYDROGENASE E1 COMPONENT"/>
    <property type="match status" value="1"/>
</dbReference>
<dbReference type="Proteomes" id="UP000830167">
    <property type="component" value="Chromosome"/>
</dbReference>
<protein>
    <submittedName>
        <fullName evidence="2">Transketolase family protein</fullName>
    </submittedName>
</protein>
<reference evidence="2" key="1">
    <citation type="submission" date="2021-12" db="EMBL/GenBank/DDBJ databases">
        <title>Alicyclobacillaceae gen. nov., sp. nov., isolated from chalcocite enrichment system.</title>
        <authorList>
            <person name="Jiang Z."/>
        </authorList>
    </citation>
    <scope>NUCLEOTIDE SEQUENCE</scope>
    <source>
        <strain evidence="2">MYW30-H2</strain>
    </source>
</reference>
<dbReference type="SMART" id="SM00861">
    <property type="entry name" value="Transket_pyr"/>
    <property type="match status" value="1"/>
</dbReference>
<dbReference type="Gene3D" id="3.40.50.920">
    <property type="match status" value="1"/>
</dbReference>
<evidence type="ECO:0000313" key="3">
    <source>
        <dbReference type="Proteomes" id="UP000830167"/>
    </source>
</evidence>
<dbReference type="InterPro" id="IPR051157">
    <property type="entry name" value="PDH/Transketolase"/>
</dbReference>
<dbReference type="SUPFAM" id="SSF52922">
    <property type="entry name" value="TK C-terminal domain-like"/>
    <property type="match status" value="1"/>
</dbReference>
<dbReference type="SUPFAM" id="SSF52518">
    <property type="entry name" value="Thiamin diphosphate-binding fold (THDP-binding)"/>
    <property type="match status" value="1"/>
</dbReference>
<dbReference type="InterPro" id="IPR033248">
    <property type="entry name" value="Transketolase_C"/>
</dbReference>
<proteinExistence type="predicted"/>
<dbReference type="Pfam" id="PF02779">
    <property type="entry name" value="Transket_pyr"/>
    <property type="match status" value="1"/>
</dbReference>
<evidence type="ECO:0000259" key="1">
    <source>
        <dbReference type="SMART" id="SM00861"/>
    </source>
</evidence>
<keyword evidence="3" id="KW-1185">Reference proteome</keyword>
<dbReference type="PANTHER" id="PTHR43825:SF1">
    <property type="entry name" value="TRANSKETOLASE-LIKE PYRIMIDINE-BINDING DOMAIN-CONTAINING PROTEIN"/>
    <property type="match status" value="1"/>
</dbReference>
<name>A0ABY4CIC6_9BACL</name>
<dbReference type="RefSeq" id="WP_347436960.1">
    <property type="nucleotide sequence ID" value="NZ_CP089291.1"/>
</dbReference>
<dbReference type="Pfam" id="PF02780">
    <property type="entry name" value="Transketolase_C"/>
    <property type="match status" value="1"/>
</dbReference>
<organism evidence="2 3">
    <name type="scientific">Fodinisporobacter ferrooxydans</name>
    <dbReference type="NCBI Taxonomy" id="2901836"/>
    <lineage>
        <taxon>Bacteria</taxon>
        <taxon>Bacillati</taxon>
        <taxon>Bacillota</taxon>
        <taxon>Bacilli</taxon>
        <taxon>Bacillales</taxon>
        <taxon>Alicyclobacillaceae</taxon>
        <taxon>Fodinisporobacter</taxon>
    </lineage>
</organism>
<sequence length="320" mass="34249">MSIAQIAPREGYAKSLIEIAKTNDKIVVLDGDCAKSNLTNLFGAEYPDRFFNMGIAEQDIVGTAAGLALGGKIPFANAYANFLTGRAWDQMRISVCYSNLNVKIVGHNAGTSAAQEGATHLPFEDIALMRALPRMTVIVPCDSVEMEKAVKAAAEFEGPVYLRVGKLPAPVVTNEQDPFAIGKARILREGQDVTIISTGILLYEALQAADQLQADGISAEVIHCATIKPLDLDTIAASAAKTKRVVTVEEHSIVGGLTGAVAEGLTRVQPTLMRSVGNLDRFGFSGKMDELLDLLGMRAVNVIQAVHEIVEQPVRNESCQ</sequence>
<dbReference type="CDD" id="cd07033">
    <property type="entry name" value="TPP_PYR_DXS_TK_like"/>
    <property type="match status" value="1"/>
</dbReference>
<dbReference type="InterPro" id="IPR005475">
    <property type="entry name" value="Transketolase-like_Pyr-bd"/>
</dbReference>
<dbReference type="Gene3D" id="3.40.50.970">
    <property type="match status" value="1"/>
</dbReference>
<accession>A0ABY4CIC6</accession>
<feature type="domain" description="Transketolase-like pyrimidine-binding" evidence="1">
    <location>
        <begin position="6"/>
        <end position="171"/>
    </location>
</feature>
<dbReference type="InterPro" id="IPR009014">
    <property type="entry name" value="Transketo_C/PFOR_II"/>
</dbReference>
<dbReference type="InterPro" id="IPR029061">
    <property type="entry name" value="THDP-binding"/>
</dbReference>
<dbReference type="EMBL" id="CP089291">
    <property type="protein sequence ID" value="UOF90266.1"/>
    <property type="molecule type" value="Genomic_DNA"/>
</dbReference>